<gene>
    <name evidence="3" type="ORF">TCAL_04228</name>
</gene>
<keyword evidence="4" id="KW-1185">Reference proteome</keyword>
<proteinExistence type="predicted"/>
<evidence type="ECO:0000313" key="3">
    <source>
        <dbReference type="EMBL" id="TRY78076.1"/>
    </source>
</evidence>
<accession>A0A553PK90</accession>
<feature type="compositionally biased region" description="Polar residues" evidence="1">
    <location>
        <begin position="50"/>
        <end position="64"/>
    </location>
</feature>
<feature type="compositionally biased region" description="Polar residues" evidence="1">
    <location>
        <begin position="87"/>
        <end position="98"/>
    </location>
</feature>
<keyword evidence="2" id="KW-1133">Transmembrane helix</keyword>
<feature type="transmembrane region" description="Helical" evidence="2">
    <location>
        <begin position="178"/>
        <end position="203"/>
    </location>
</feature>
<name>A0A553PK90_TIGCA</name>
<comment type="caution">
    <text evidence="3">The sequence shown here is derived from an EMBL/GenBank/DDBJ whole genome shotgun (WGS) entry which is preliminary data.</text>
</comment>
<evidence type="ECO:0000256" key="2">
    <source>
        <dbReference type="SAM" id="Phobius"/>
    </source>
</evidence>
<feature type="region of interest" description="Disordered" evidence="1">
    <location>
        <begin position="16"/>
        <end position="74"/>
    </location>
</feature>
<sequence>MVIKDSQVELGKNNKVGCTLIPKDNPCPQTTPSPPTHASSAGVNGPFPFTSPNRPTSLDLNKSQTRSKHTSKKNVFSKLVLPPAIINETSFTSQGGSSSKRKTDPKRRKSDIVRGSGGFHKRSTYVTLVSQGANVDGTSDGEESDTDSVELEDYCGHGGQIDEDILPNDRPGDITDGLLFNIFIGLAIMVVVLCIGSAMLYTVQKIMVVSSHRKSVHSLYDGRVAVSAFSSAAMDSPFITKLLHHRNHMIHSTDLSSYLSVEHLEKATTIKRGTTKVRPNPTQAPSLAVVES</sequence>
<organism evidence="3 4">
    <name type="scientific">Tigriopus californicus</name>
    <name type="common">Marine copepod</name>
    <dbReference type="NCBI Taxonomy" id="6832"/>
    <lineage>
        <taxon>Eukaryota</taxon>
        <taxon>Metazoa</taxon>
        <taxon>Ecdysozoa</taxon>
        <taxon>Arthropoda</taxon>
        <taxon>Crustacea</taxon>
        <taxon>Multicrustacea</taxon>
        <taxon>Hexanauplia</taxon>
        <taxon>Copepoda</taxon>
        <taxon>Harpacticoida</taxon>
        <taxon>Harpacticidae</taxon>
        <taxon>Tigriopus</taxon>
    </lineage>
</organism>
<keyword evidence="2" id="KW-0812">Transmembrane</keyword>
<feature type="region of interest" description="Disordered" evidence="1">
    <location>
        <begin position="87"/>
        <end position="118"/>
    </location>
</feature>
<reference evidence="3 4" key="1">
    <citation type="journal article" date="2018" name="Nat. Ecol. Evol.">
        <title>Genomic signatures of mitonuclear coevolution across populations of Tigriopus californicus.</title>
        <authorList>
            <person name="Barreto F.S."/>
            <person name="Watson E.T."/>
            <person name="Lima T.G."/>
            <person name="Willett C.S."/>
            <person name="Edmands S."/>
            <person name="Li W."/>
            <person name="Burton R.S."/>
        </authorList>
    </citation>
    <scope>NUCLEOTIDE SEQUENCE [LARGE SCALE GENOMIC DNA]</scope>
    <source>
        <strain evidence="3 4">San Diego</strain>
    </source>
</reference>
<feature type="compositionally biased region" description="Basic residues" evidence="1">
    <location>
        <begin position="99"/>
        <end position="109"/>
    </location>
</feature>
<dbReference type="AlphaFoldDB" id="A0A553PK90"/>
<evidence type="ECO:0000256" key="1">
    <source>
        <dbReference type="SAM" id="MobiDB-lite"/>
    </source>
</evidence>
<dbReference type="EMBL" id="VCGU01000003">
    <property type="protein sequence ID" value="TRY78076.1"/>
    <property type="molecule type" value="Genomic_DNA"/>
</dbReference>
<protein>
    <submittedName>
        <fullName evidence="3">Uncharacterized protein</fullName>
    </submittedName>
</protein>
<keyword evidence="2" id="KW-0472">Membrane</keyword>
<dbReference type="Proteomes" id="UP000318571">
    <property type="component" value="Chromosome 11"/>
</dbReference>
<evidence type="ECO:0000313" key="4">
    <source>
        <dbReference type="Proteomes" id="UP000318571"/>
    </source>
</evidence>